<dbReference type="SMART" id="SM00225">
    <property type="entry name" value="BTB"/>
    <property type="match status" value="1"/>
</dbReference>
<feature type="domain" description="MATH" evidence="2">
    <location>
        <begin position="40"/>
        <end position="172"/>
    </location>
</feature>
<dbReference type="InterPro" id="IPR008974">
    <property type="entry name" value="TRAF-like"/>
</dbReference>
<sequence length="390" mass="44103">MDYLRNAFYSLGFGGVGESERNLTPGNAASSTTPEVDEEEFAFLWSIRNYSVMKNLEEVKSPVFPGGNKHDWQLRINPEKMIDGSKYFGLYLTLVKFGDEGNTGLRKISAQVEVTLLDITASAGFQRRSRTIEFQKNSTCGNRKLLLSSNLLNGPVTFIREVDDTLNIHVRILIQKEMKHQSAPCAGANRTAEEVARSHRRQEEFSLDLGKFFKQGGTDSDIEIKTDTAAFQVHKVVLAARCPIFATLLEEAQKEKKPLKAIFIGGFQNDMVQGMLDYLYTGEIQLLQENLMGLLEIADKYQLAELKDDCKTALIAKLTDDNAVDNLVSAHLHNAGELKNEVIKYINSRRKFFKENENFKKALKTYPNLAVELFMAEEQMDTTHFEVCQF</sequence>
<dbReference type="Pfam" id="PF00651">
    <property type="entry name" value="BTB"/>
    <property type="match status" value="1"/>
</dbReference>
<gene>
    <name evidence="3" type="ORF">ODALV1_LOCUS16523</name>
</gene>
<evidence type="ECO:0000259" key="1">
    <source>
        <dbReference type="PROSITE" id="PS50097"/>
    </source>
</evidence>
<evidence type="ECO:0008006" key="5">
    <source>
        <dbReference type="Google" id="ProtNLM"/>
    </source>
</evidence>
<dbReference type="Gene3D" id="3.30.710.10">
    <property type="entry name" value="Potassium Channel Kv1.1, Chain A"/>
    <property type="match status" value="1"/>
</dbReference>
<dbReference type="CDD" id="cd00121">
    <property type="entry name" value="MATH"/>
    <property type="match status" value="1"/>
</dbReference>
<proteinExistence type="predicted"/>
<dbReference type="Proteomes" id="UP001642540">
    <property type="component" value="Unassembled WGS sequence"/>
</dbReference>
<evidence type="ECO:0000313" key="3">
    <source>
        <dbReference type="EMBL" id="CAL8114560.1"/>
    </source>
</evidence>
<accession>A0ABP1QXR2</accession>
<dbReference type="InterPro" id="IPR011333">
    <property type="entry name" value="SKP1/BTB/POZ_sf"/>
</dbReference>
<reference evidence="3 4" key="1">
    <citation type="submission" date="2024-08" db="EMBL/GenBank/DDBJ databases">
        <authorList>
            <person name="Cucini C."/>
            <person name="Frati F."/>
        </authorList>
    </citation>
    <scope>NUCLEOTIDE SEQUENCE [LARGE SCALE GENOMIC DNA]</scope>
</reference>
<dbReference type="InterPro" id="IPR000210">
    <property type="entry name" value="BTB/POZ_dom"/>
</dbReference>
<evidence type="ECO:0000313" key="4">
    <source>
        <dbReference type="Proteomes" id="UP001642540"/>
    </source>
</evidence>
<comment type="caution">
    <text evidence="3">The sequence shown here is derived from an EMBL/GenBank/DDBJ whole genome shotgun (WGS) entry which is preliminary data.</text>
</comment>
<dbReference type="CDD" id="cd18186">
    <property type="entry name" value="BTB_POZ_ZBTB_KLHL-like"/>
    <property type="match status" value="1"/>
</dbReference>
<dbReference type="PROSITE" id="PS50097">
    <property type="entry name" value="BTB"/>
    <property type="match status" value="1"/>
</dbReference>
<dbReference type="Pfam" id="PF22486">
    <property type="entry name" value="MATH_2"/>
    <property type="match status" value="1"/>
</dbReference>
<dbReference type="PROSITE" id="PS50144">
    <property type="entry name" value="MATH"/>
    <property type="match status" value="1"/>
</dbReference>
<name>A0ABP1QXR2_9HEXA</name>
<feature type="domain" description="BTB" evidence="1">
    <location>
        <begin position="220"/>
        <end position="288"/>
    </location>
</feature>
<dbReference type="PANTHER" id="PTHR24413">
    <property type="entry name" value="SPECKLE-TYPE POZ PROTEIN"/>
    <property type="match status" value="1"/>
</dbReference>
<organism evidence="3 4">
    <name type="scientific">Orchesella dallaii</name>
    <dbReference type="NCBI Taxonomy" id="48710"/>
    <lineage>
        <taxon>Eukaryota</taxon>
        <taxon>Metazoa</taxon>
        <taxon>Ecdysozoa</taxon>
        <taxon>Arthropoda</taxon>
        <taxon>Hexapoda</taxon>
        <taxon>Collembola</taxon>
        <taxon>Entomobryomorpha</taxon>
        <taxon>Entomobryoidea</taxon>
        <taxon>Orchesellidae</taxon>
        <taxon>Orchesellinae</taxon>
        <taxon>Orchesella</taxon>
    </lineage>
</organism>
<evidence type="ECO:0000259" key="2">
    <source>
        <dbReference type="PROSITE" id="PS50144"/>
    </source>
</evidence>
<protein>
    <recommendedName>
        <fullName evidence="5">Protein roadkill</fullName>
    </recommendedName>
</protein>
<dbReference type="EMBL" id="CAXLJM020000050">
    <property type="protein sequence ID" value="CAL8114560.1"/>
    <property type="molecule type" value="Genomic_DNA"/>
</dbReference>
<keyword evidence="4" id="KW-1185">Reference proteome</keyword>
<dbReference type="SUPFAM" id="SSF54695">
    <property type="entry name" value="POZ domain"/>
    <property type="match status" value="1"/>
</dbReference>
<dbReference type="Gene3D" id="2.60.210.10">
    <property type="entry name" value="Apoptosis, Tumor Necrosis Factor Receptor Associated Protein 2, Chain A"/>
    <property type="match status" value="1"/>
</dbReference>
<dbReference type="Gene3D" id="1.25.40.420">
    <property type="match status" value="1"/>
</dbReference>
<dbReference type="InterPro" id="IPR002083">
    <property type="entry name" value="MATH/TRAF_dom"/>
</dbReference>
<dbReference type="SUPFAM" id="SSF49599">
    <property type="entry name" value="TRAF domain-like"/>
    <property type="match status" value="1"/>
</dbReference>